<dbReference type="InterPro" id="IPR012910">
    <property type="entry name" value="Plug_dom"/>
</dbReference>
<dbReference type="GO" id="GO:0009279">
    <property type="term" value="C:cell outer membrane"/>
    <property type="evidence" value="ECO:0007669"/>
    <property type="project" value="UniProtKB-SubCell"/>
</dbReference>
<dbReference type="InterPro" id="IPR036942">
    <property type="entry name" value="Beta-barrel_TonB_sf"/>
</dbReference>
<dbReference type="Gene3D" id="2.170.130.10">
    <property type="entry name" value="TonB-dependent receptor, plug domain"/>
    <property type="match status" value="1"/>
</dbReference>
<name>A0A931HD28_9SPHN</name>
<evidence type="ECO:0000256" key="8">
    <source>
        <dbReference type="PROSITE-ProRule" id="PRU01360"/>
    </source>
</evidence>
<dbReference type="Pfam" id="PF00593">
    <property type="entry name" value="TonB_dep_Rec_b-barrel"/>
    <property type="match status" value="1"/>
</dbReference>
<accession>A0A931HD28</accession>
<dbReference type="InterPro" id="IPR039426">
    <property type="entry name" value="TonB-dep_rcpt-like"/>
</dbReference>
<evidence type="ECO:0000259" key="11">
    <source>
        <dbReference type="Pfam" id="PF00593"/>
    </source>
</evidence>
<proteinExistence type="inferred from homology"/>
<evidence type="ECO:0000256" key="7">
    <source>
        <dbReference type="ARBA" id="ARBA00023237"/>
    </source>
</evidence>
<dbReference type="PANTHER" id="PTHR47234:SF3">
    <property type="entry name" value="SECRETIN_TONB SHORT N-TERMINAL DOMAIN-CONTAINING PROTEIN"/>
    <property type="match status" value="1"/>
</dbReference>
<dbReference type="RefSeq" id="WP_197164266.1">
    <property type="nucleotide sequence ID" value="NZ_JADZGI010000001.1"/>
</dbReference>
<evidence type="ECO:0000259" key="12">
    <source>
        <dbReference type="Pfam" id="PF07715"/>
    </source>
</evidence>
<dbReference type="Proteomes" id="UP000617634">
    <property type="component" value="Unassembled WGS sequence"/>
</dbReference>
<evidence type="ECO:0000256" key="6">
    <source>
        <dbReference type="ARBA" id="ARBA00023136"/>
    </source>
</evidence>
<dbReference type="PROSITE" id="PS52016">
    <property type="entry name" value="TONB_DEPENDENT_REC_3"/>
    <property type="match status" value="1"/>
</dbReference>
<sequence>MKTTRIPLLVSASLMAFVMPAAAHAQETAQDTATPAQAQDELDNAMVQDIIVTGSRIQSAGFEAPTPVSVVDTGDLIKTAPASIADGLNQLPAFQNSINGDQQQFTQGNRQRTGNYLNLRNLGTQRVLILQDGLRMPQTGTNGGVDVSLLPQLLTKRVDVVTGGASAAYGSDAVSGVVNFIIDKDFDGVKAQAQYGISDRGDKANYRLGAAFGTSLLDDRLHVIGSFEHYKVNPLYKRDRPIVRESWQATGAGTEENPFRYVDDVRWGTVSEGGYISSGPLAGQQFADGGVTVPFDPGIPSGNPGSQRGGDGAFIGVDCCTLTPGAKTYQAFGRADYEFSPELSAYASVGYNWSSNYDMPFTGLRLGATIFSDNAFLDPATQAALGSTDSFVLSKVWGPEERRFNNTVTQKSDSFIINTGLKGEFGAGLQWTLGYVHAKTTFEGEIEDALNANFYAAADAVRDPVTGNIVCRVTLTNPGLYPGCVPLNLFGPNSVTVEMDDYITGVSRYKATNKLDSIQATLAGDIVEGWAGPISFAVGAEYRKQSLLQTSNSDPSIPTDFTGLRGVRSTYRGRFQSQNLGTADGSYNVKEAFGELNVPVLDDSVVGSLALNGAVRWTDYSTSGSVTTWKIGGVWDGLDGVRLRATLSRDIRAPTLYELFAGRATTSITFSDRLTGQQAVSNQVTGGNPDLQPEVARTFTAGIVLQPSFIPGLHFSADYFRIKIDDAIATPYSAFQIVDLCYASDFTSPTCDQIDRPLGPTNPDPTNTPTAIYTLNQNVATLINSGIDFELTYRRPVGSGTLNLRALATRQLTFQQRNAPGEEMRKFVGTSDFNDVQFPLPLPKWRANVSAGWEGENVSFNVQERIIGGYDRSRQFVYVDNEVKPVFYTDLNLTYTVRTALDREFELFTTVNNLFDKQAPLLPVTRTPGLTVPTMRNTYDIIGRYITAGVRFRM</sequence>
<keyword evidence="7 8" id="KW-0998">Cell outer membrane</keyword>
<evidence type="ECO:0000256" key="4">
    <source>
        <dbReference type="ARBA" id="ARBA00022692"/>
    </source>
</evidence>
<keyword evidence="10" id="KW-0732">Signal</keyword>
<keyword evidence="6 8" id="KW-0472">Membrane</keyword>
<feature type="chain" id="PRO_5037484307" evidence="10">
    <location>
        <begin position="26"/>
        <end position="954"/>
    </location>
</feature>
<dbReference type="Gene3D" id="2.40.170.20">
    <property type="entry name" value="TonB-dependent receptor, beta-barrel domain"/>
    <property type="match status" value="1"/>
</dbReference>
<comment type="similarity">
    <text evidence="8 9">Belongs to the TonB-dependent receptor family.</text>
</comment>
<keyword evidence="5 9" id="KW-0798">TonB box</keyword>
<evidence type="ECO:0000313" key="14">
    <source>
        <dbReference type="Proteomes" id="UP000617634"/>
    </source>
</evidence>
<gene>
    <name evidence="13" type="ORF">I5E68_12930</name>
</gene>
<feature type="domain" description="TonB-dependent receptor plug" evidence="12">
    <location>
        <begin position="63"/>
        <end position="177"/>
    </location>
</feature>
<dbReference type="EMBL" id="JADZGI010000001">
    <property type="protein sequence ID" value="MBH0113850.1"/>
    <property type="molecule type" value="Genomic_DNA"/>
</dbReference>
<evidence type="ECO:0000256" key="9">
    <source>
        <dbReference type="RuleBase" id="RU003357"/>
    </source>
</evidence>
<evidence type="ECO:0000256" key="10">
    <source>
        <dbReference type="SAM" id="SignalP"/>
    </source>
</evidence>
<dbReference type="Pfam" id="PF07715">
    <property type="entry name" value="Plug"/>
    <property type="match status" value="1"/>
</dbReference>
<dbReference type="SUPFAM" id="SSF56935">
    <property type="entry name" value="Porins"/>
    <property type="match status" value="1"/>
</dbReference>
<evidence type="ECO:0000313" key="13">
    <source>
        <dbReference type="EMBL" id="MBH0113850.1"/>
    </source>
</evidence>
<keyword evidence="3 8" id="KW-1134">Transmembrane beta strand</keyword>
<keyword evidence="14" id="KW-1185">Reference proteome</keyword>
<feature type="signal peptide" evidence="10">
    <location>
        <begin position="1"/>
        <end position="25"/>
    </location>
</feature>
<reference evidence="13" key="1">
    <citation type="submission" date="2020-11" db="EMBL/GenBank/DDBJ databases">
        <title>Novosphingobium aureum sp. nov., a marine bacterium isolated from sediment of a salt flat.</title>
        <authorList>
            <person name="Yoo Y."/>
            <person name="Kim J.-J."/>
        </authorList>
    </citation>
    <scope>NUCLEOTIDE SEQUENCE</scope>
    <source>
        <strain evidence="13">YJ-S2-02</strain>
    </source>
</reference>
<protein>
    <submittedName>
        <fullName evidence="13">TonB-dependent receptor</fullName>
    </submittedName>
</protein>
<organism evidence="13 14">
    <name type="scientific">Novosphingobium aureum</name>
    <dbReference type="NCBI Taxonomy" id="2792964"/>
    <lineage>
        <taxon>Bacteria</taxon>
        <taxon>Pseudomonadati</taxon>
        <taxon>Pseudomonadota</taxon>
        <taxon>Alphaproteobacteria</taxon>
        <taxon>Sphingomonadales</taxon>
        <taxon>Sphingomonadaceae</taxon>
        <taxon>Novosphingobium</taxon>
    </lineage>
</organism>
<dbReference type="AlphaFoldDB" id="A0A931HD28"/>
<evidence type="ECO:0000256" key="3">
    <source>
        <dbReference type="ARBA" id="ARBA00022452"/>
    </source>
</evidence>
<evidence type="ECO:0000256" key="2">
    <source>
        <dbReference type="ARBA" id="ARBA00022448"/>
    </source>
</evidence>
<comment type="subcellular location">
    <subcellularLocation>
        <location evidence="1 8">Cell outer membrane</location>
        <topology evidence="1 8">Multi-pass membrane protein</topology>
    </subcellularLocation>
</comment>
<evidence type="ECO:0000256" key="5">
    <source>
        <dbReference type="ARBA" id="ARBA00023077"/>
    </source>
</evidence>
<dbReference type="PANTHER" id="PTHR47234">
    <property type="match status" value="1"/>
</dbReference>
<comment type="caution">
    <text evidence="13">The sequence shown here is derived from an EMBL/GenBank/DDBJ whole genome shotgun (WGS) entry which is preliminary data.</text>
</comment>
<keyword evidence="4 8" id="KW-0812">Transmembrane</keyword>
<evidence type="ECO:0000256" key="1">
    <source>
        <dbReference type="ARBA" id="ARBA00004571"/>
    </source>
</evidence>
<keyword evidence="13" id="KW-0675">Receptor</keyword>
<keyword evidence="2 8" id="KW-0813">Transport</keyword>
<dbReference type="InterPro" id="IPR000531">
    <property type="entry name" value="Beta-barrel_TonB"/>
</dbReference>
<dbReference type="InterPro" id="IPR037066">
    <property type="entry name" value="Plug_dom_sf"/>
</dbReference>
<feature type="domain" description="TonB-dependent receptor-like beta-barrel" evidence="11">
    <location>
        <begin position="394"/>
        <end position="914"/>
    </location>
</feature>